<dbReference type="InterPro" id="IPR020393">
    <property type="entry name" value="Uncharacterised_YusU"/>
</dbReference>
<sequence>MDEKLKEQLDGLVEKYAELLVGDTSEEMKEKIRAYAIYSHISKTMPPLAKHWSSQYPDAKEGMKALFLDIQQLNKKQRENKQ</sequence>
<proteinExistence type="predicted"/>
<organism evidence="1">
    <name type="scientific">Halalkalibacterium halodurans</name>
    <name type="common">Bacillus halodurans</name>
    <dbReference type="NCBI Taxonomy" id="86665"/>
    <lineage>
        <taxon>Bacteria</taxon>
        <taxon>Bacillati</taxon>
        <taxon>Bacillota</taxon>
        <taxon>Bacilli</taxon>
        <taxon>Bacillales</taxon>
        <taxon>Bacillaceae</taxon>
        <taxon>Halalkalibacterium (ex Joshi et al. 2022)</taxon>
    </lineage>
</organism>
<name>A0A0M0KHB1_ALKHA</name>
<dbReference type="GeneID" id="87599020"/>
<dbReference type="EMBL" id="LILD01000001">
    <property type="protein sequence ID" value="KOO37813.1"/>
    <property type="molecule type" value="Genomic_DNA"/>
</dbReference>
<comment type="caution">
    <text evidence="1">The sequence shown here is derived from an EMBL/GenBank/DDBJ whole genome shotgun (WGS) entry which is preliminary data.</text>
</comment>
<accession>A0A0M0KHB1</accession>
<evidence type="ECO:0000313" key="1">
    <source>
        <dbReference type="EMBL" id="KOO37813.1"/>
    </source>
</evidence>
<accession>A0A4Y7WTX8</accession>
<reference evidence="1" key="1">
    <citation type="submission" date="2015-08" db="EMBL/GenBank/DDBJ databases">
        <title>Complete DNA Sequence of Pseudomonas syringae pv. actinidiae, the Causal Agent of Kiwifruit Canker Disease.</title>
        <authorList>
            <person name="Rikkerink E.H.A."/>
            <person name="Fineran P.C."/>
        </authorList>
    </citation>
    <scope>NUCLEOTIDE SEQUENCE</scope>
    <source>
        <strain evidence="1">DSM 13666</strain>
    </source>
</reference>
<dbReference type="PATRIC" id="fig|136160.3.peg.677"/>
<evidence type="ECO:0008006" key="2">
    <source>
        <dbReference type="Google" id="ProtNLM"/>
    </source>
</evidence>
<dbReference type="Pfam" id="PF10835">
    <property type="entry name" value="DUF2573"/>
    <property type="match status" value="1"/>
</dbReference>
<dbReference type="AlphaFoldDB" id="A0A0M0KHB1"/>
<gene>
    <name evidence="1" type="ORF">AMD02_02335</name>
</gene>
<dbReference type="RefSeq" id="WP_010899623.1">
    <property type="nucleotide sequence ID" value="NZ_CP040441.1"/>
</dbReference>
<protein>
    <recommendedName>
        <fullName evidence="2">DUF2573 domain-containing protein</fullName>
    </recommendedName>
</protein>
<dbReference type="OMA" id="PLAKHWN"/>